<dbReference type="SUPFAM" id="SSF51294">
    <property type="entry name" value="Hedgehog/intein (Hint) domain"/>
    <property type="match status" value="1"/>
</dbReference>
<dbReference type="InterPro" id="IPR030934">
    <property type="entry name" value="Intein_C"/>
</dbReference>
<gene>
    <name evidence="3" type="ORF">EKG83_09850</name>
</gene>
<dbReference type="InterPro" id="IPR003587">
    <property type="entry name" value="Hint_dom_N"/>
</dbReference>
<dbReference type="Gene3D" id="2.170.16.10">
    <property type="entry name" value="Hedgehog/Intein (Hint) domain"/>
    <property type="match status" value="1"/>
</dbReference>
<dbReference type="KEGG" id="ssyi:EKG83_09850"/>
<dbReference type="EMBL" id="CP034550">
    <property type="protein sequence ID" value="QFZ17746.1"/>
    <property type="molecule type" value="Genomic_DNA"/>
</dbReference>
<evidence type="ECO:0000313" key="4">
    <source>
        <dbReference type="Proteomes" id="UP000325787"/>
    </source>
</evidence>
<protein>
    <recommendedName>
        <fullName evidence="2">Hint domain-containing protein</fullName>
    </recommendedName>
</protein>
<proteinExistence type="predicted"/>
<dbReference type="SMART" id="SM00306">
    <property type="entry name" value="HintN"/>
    <property type="match status" value="1"/>
</dbReference>
<dbReference type="PROSITE" id="PS50818">
    <property type="entry name" value="INTEIN_C_TER"/>
    <property type="match status" value="1"/>
</dbReference>
<accession>A0A5Q0GUH0</accession>
<organism evidence="3 4">
    <name type="scientific">Saccharothrix syringae</name>
    <name type="common">Nocardiopsis syringae</name>
    <dbReference type="NCBI Taxonomy" id="103733"/>
    <lineage>
        <taxon>Bacteria</taxon>
        <taxon>Bacillati</taxon>
        <taxon>Actinomycetota</taxon>
        <taxon>Actinomycetes</taxon>
        <taxon>Pseudonocardiales</taxon>
        <taxon>Pseudonocardiaceae</taxon>
        <taxon>Saccharothrix</taxon>
    </lineage>
</organism>
<feature type="domain" description="Hint" evidence="2">
    <location>
        <begin position="170"/>
        <end position="272"/>
    </location>
</feature>
<reference evidence="4" key="1">
    <citation type="journal article" date="2021" name="Curr. Microbiol.">
        <title>Complete genome of nocamycin-producing strain Saccharothrix syringae NRRL B-16468 reveals the biosynthetic potential for secondary metabolites.</title>
        <authorList>
            <person name="Mo X."/>
            <person name="Yang S."/>
        </authorList>
    </citation>
    <scope>NUCLEOTIDE SEQUENCE [LARGE SCALE GENOMIC DNA]</scope>
    <source>
        <strain evidence="4">ATCC 51364 / DSM 43886 / JCM 6844 / KCTC 9398 / NBRC 14523 / NRRL B-16468 / INA 2240</strain>
    </source>
</reference>
<dbReference type="CDD" id="cd00081">
    <property type="entry name" value="Hint"/>
    <property type="match status" value="1"/>
</dbReference>
<evidence type="ECO:0000256" key="1">
    <source>
        <dbReference type="SAM" id="MobiDB-lite"/>
    </source>
</evidence>
<dbReference type="Pfam" id="PF07591">
    <property type="entry name" value="PT-HINT"/>
    <property type="match status" value="1"/>
</dbReference>
<evidence type="ECO:0000313" key="3">
    <source>
        <dbReference type="EMBL" id="QFZ17746.1"/>
    </source>
</evidence>
<sequence>MLSRKGVGIHHRSRTDRLLTVTTESAPEPTTGQTHETAKAMASQGISKEDYERALADAHKTKWDVIKEVAWDVLKEISGWNDIVDCFTKGDIWGCAGMVAGLVPWGKVGKILEAGWNAIKAVDRLTSIVSKAQGVLRRVQGITERVTQAVTEKFQKLGSRGGDVGESCVLHSFVGATLVLMADGSTKPISEVEIGDEVKATDPATGETTDREVVATIVHNDEGDMTKLTVAGEDGTTGSVSATSWHPVWVDAEGRFVNIGDLEPGQRLASADGGGGGVPTVTDVDRYTHYEPVYDLTVEGVHTYYVLAGTTPVLVHNCGNAVSVKQVKMAVGRADMSVSQYDIVHVPEIRTTGDGIPAYGNSPHDGNGRPNLGPRGRPVIQISDMGLADMDTAVATIFHEVYHHRMYATRRSSMGGTEADAEAYGQAMLGVFRRRTS</sequence>
<dbReference type="InterPro" id="IPR036844">
    <property type="entry name" value="Hint_dom_sf"/>
</dbReference>
<feature type="region of interest" description="Disordered" evidence="1">
    <location>
        <begin position="354"/>
        <end position="375"/>
    </location>
</feature>
<dbReference type="Proteomes" id="UP000325787">
    <property type="component" value="Chromosome"/>
</dbReference>
<keyword evidence="4" id="KW-1185">Reference proteome</keyword>
<dbReference type="AlphaFoldDB" id="A0A5Q0GUH0"/>
<evidence type="ECO:0000259" key="2">
    <source>
        <dbReference type="SMART" id="SM00306"/>
    </source>
</evidence>
<name>A0A5Q0GUH0_SACSY</name>
<dbReference type="NCBIfam" id="TIGR01443">
    <property type="entry name" value="intein_Cterm"/>
    <property type="match status" value="1"/>
</dbReference>
<dbReference type="RefSeq" id="WP_084716869.1">
    <property type="nucleotide sequence ID" value="NZ_CP034550.1"/>
</dbReference>
<dbReference type="OrthoDB" id="291011at2"/>